<name>A0A1F6FSB5_9BACT</name>
<sequence length="124" mass="14207">MVEKGPGIIDDYTRATLKAAACNLHLQRIDRMVITSVVCGGIIQTNWDSHNVGGRSGILFSCQVERDEGDFFVNFLLNTSDLEAGAEIIREMEEKGFERWDTSQERFPVPELYKFRDLRRQSLH</sequence>
<dbReference type="Proteomes" id="UP000179230">
    <property type="component" value="Unassembled WGS sequence"/>
</dbReference>
<reference evidence="1 2" key="1">
    <citation type="journal article" date="2016" name="Nat. Commun.">
        <title>Thousands of microbial genomes shed light on interconnected biogeochemical processes in an aquifer system.</title>
        <authorList>
            <person name="Anantharaman K."/>
            <person name="Brown C.T."/>
            <person name="Hug L.A."/>
            <person name="Sharon I."/>
            <person name="Castelle C.J."/>
            <person name="Probst A.J."/>
            <person name="Thomas B.C."/>
            <person name="Singh A."/>
            <person name="Wilkins M.J."/>
            <person name="Karaoz U."/>
            <person name="Brodie E.L."/>
            <person name="Williams K.H."/>
            <person name="Hubbard S.S."/>
            <person name="Banfield J.F."/>
        </authorList>
    </citation>
    <scope>NUCLEOTIDE SEQUENCE [LARGE SCALE GENOMIC DNA]</scope>
</reference>
<gene>
    <name evidence="1" type="ORF">A2592_02715</name>
</gene>
<dbReference type="EMBL" id="MFMT01000014">
    <property type="protein sequence ID" value="OGG88759.1"/>
    <property type="molecule type" value="Genomic_DNA"/>
</dbReference>
<evidence type="ECO:0000313" key="2">
    <source>
        <dbReference type="Proteomes" id="UP000179230"/>
    </source>
</evidence>
<protein>
    <submittedName>
        <fullName evidence="1">Uncharacterized protein</fullName>
    </submittedName>
</protein>
<accession>A0A1F6FSB5</accession>
<organism evidence="1 2">
    <name type="scientific">Candidatus Kaiserbacteria bacterium RIFOXYD1_FULL_42_15</name>
    <dbReference type="NCBI Taxonomy" id="1798532"/>
    <lineage>
        <taxon>Bacteria</taxon>
        <taxon>Candidatus Kaiseribacteriota</taxon>
    </lineage>
</organism>
<evidence type="ECO:0000313" key="1">
    <source>
        <dbReference type="EMBL" id="OGG88759.1"/>
    </source>
</evidence>
<comment type="caution">
    <text evidence="1">The sequence shown here is derived from an EMBL/GenBank/DDBJ whole genome shotgun (WGS) entry which is preliminary data.</text>
</comment>
<dbReference type="AlphaFoldDB" id="A0A1F6FSB5"/>
<proteinExistence type="predicted"/>